<name>A0A811MB49_9POAL</name>
<organism evidence="2 3">
    <name type="scientific">Miscanthus lutarioriparius</name>
    <dbReference type="NCBI Taxonomy" id="422564"/>
    <lineage>
        <taxon>Eukaryota</taxon>
        <taxon>Viridiplantae</taxon>
        <taxon>Streptophyta</taxon>
        <taxon>Embryophyta</taxon>
        <taxon>Tracheophyta</taxon>
        <taxon>Spermatophyta</taxon>
        <taxon>Magnoliopsida</taxon>
        <taxon>Liliopsida</taxon>
        <taxon>Poales</taxon>
        <taxon>Poaceae</taxon>
        <taxon>PACMAD clade</taxon>
        <taxon>Panicoideae</taxon>
        <taxon>Andropogonodae</taxon>
        <taxon>Andropogoneae</taxon>
        <taxon>Saccharinae</taxon>
        <taxon>Miscanthus</taxon>
    </lineage>
</organism>
<gene>
    <name evidence="2" type="ORF">NCGR_LOCUS2287</name>
</gene>
<dbReference type="Proteomes" id="UP000604825">
    <property type="component" value="Unassembled WGS sequence"/>
</dbReference>
<evidence type="ECO:0000256" key="1">
    <source>
        <dbReference type="SAM" id="MobiDB-lite"/>
    </source>
</evidence>
<dbReference type="AlphaFoldDB" id="A0A811MB49"/>
<evidence type="ECO:0000313" key="2">
    <source>
        <dbReference type="EMBL" id="CAD6204258.1"/>
    </source>
</evidence>
<keyword evidence="3" id="KW-1185">Reference proteome</keyword>
<sequence>MTPVVLAPAVPGEEREVNEVTSPGFPVGPATQPVPSAPEVVIELSDEDEPEGSIPSAGAAPIAPVSTAAPASVASTALDVPGPSTPCAAGSPDTSRDEEIARKLVVELNREAISIPGDGGLVILSSDSEEEVTEEEEEEENEPVGGGSPSRS</sequence>
<comment type="caution">
    <text evidence="2">The sequence shown here is derived from an EMBL/GenBank/DDBJ whole genome shotgun (WGS) entry which is preliminary data.</text>
</comment>
<feature type="compositionally biased region" description="Low complexity" evidence="1">
    <location>
        <begin position="52"/>
        <end position="77"/>
    </location>
</feature>
<proteinExistence type="predicted"/>
<evidence type="ECO:0000313" key="3">
    <source>
        <dbReference type="Proteomes" id="UP000604825"/>
    </source>
</evidence>
<protein>
    <submittedName>
        <fullName evidence="2">Uncharacterized protein</fullName>
    </submittedName>
</protein>
<feature type="region of interest" description="Disordered" evidence="1">
    <location>
        <begin position="117"/>
        <end position="152"/>
    </location>
</feature>
<feature type="compositionally biased region" description="Acidic residues" evidence="1">
    <location>
        <begin position="127"/>
        <end position="142"/>
    </location>
</feature>
<dbReference type="EMBL" id="CAJGYO010000001">
    <property type="protein sequence ID" value="CAD6204258.1"/>
    <property type="molecule type" value="Genomic_DNA"/>
</dbReference>
<feature type="region of interest" description="Disordered" evidence="1">
    <location>
        <begin position="1"/>
        <end position="96"/>
    </location>
</feature>
<reference evidence="2" key="1">
    <citation type="submission" date="2020-10" db="EMBL/GenBank/DDBJ databases">
        <authorList>
            <person name="Han B."/>
            <person name="Lu T."/>
            <person name="Zhao Q."/>
            <person name="Huang X."/>
            <person name="Zhao Y."/>
        </authorList>
    </citation>
    <scope>NUCLEOTIDE SEQUENCE</scope>
</reference>
<accession>A0A811MB49</accession>